<dbReference type="PROSITE" id="PS50110">
    <property type="entry name" value="RESPONSE_REGULATORY"/>
    <property type="match status" value="1"/>
</dbReference>
<dbReference type="InterPro" id="IPR039420">
    <property type="entry name" value="WalR-like"/>
</dbReference>
<evidence type="ECO:0000259" key="9">
    <source>
        <dbReference type="PROSITE" id="PS51755"/>
    </source>
</evidence>
<dbReference type="Pfam" id="PF00486">
    <property type="entry name" value="Trans_reg_C"/>
    <property type="match status" value="1"/>
</dbReference>
<dbReference type="SMART" id="SM00448">
    <property type="entry name" value="REC"/>
    <property type="match status" value="1"/>
</dbReference>
<dbReference type="Gene3D" id="1.10.10.10">
    <property type="entry name" value="Winged helix-like DNA-binding domain superfamily/Winged helix DNA-binding domain"/>
    <property type="match status" value="1"/>
</dbReference>
<dbReference type="AlphaFoldDB" id="A0A544UEG0"/>
<evidence type="ECO:0000256" key="5">
    <source>
        <dbReference type="ARBA" id="ARBA00023163"/>
    </source>
</evidence>
<organism evidence="10 11">
    <name type="scientific">Lysinibacillus sphaericus</name>
    <name type="common">Bacillus sphaericus</name>
    <dbReference type="NCBI Taxonomy" id="1421"/>
    <lineage>
        <taxon>Bacteria</taxon>
        <taxon>Bacillati</taxon>
        <taxon>Bacillota</taxon>
        <taxon>Bacilli</taxon>
        <taxon>Bacillales</taxon>
        <taxon>Bacillaceae</taxon>
        <taxon>Lysinibacillus</taxon>
    </lineage>
</organism>
<evidence type="ECO:0000259" key="8">
    <source>
        <dbReference type="PROSITE" id="PS50110"/>
    </source>
</evidence>
<keyword evidence="5" id="KW-0804">Transcription</keyword>
<comment type="caution">
    <text evidence="10">The sequence shown here is derived from an EMBL/GenBank/DDBJ whole genome shotgun (WGS) entry which is preliminary data.</text>
</comment>
<keyword evidence="3" id="KW-0805">Transcription regulation</keyword>
<evidence type="ECO:0000313" key="11">
    <source>
        <dbReference type="Proteomes" id="UP000317944"/>
    </source>
</evidence>
<reference evidence="10 11" key="1">
    <citation type="submission" date="2018-03" db="EMBL/GenBank/DDBJ databases">
        <title>Aerobic endospore-forming bacteria genome sequencing and assembly.</title>
        <authorList>
            <person name="Cavalcante D.A."/>
            <person name="Driks A."/>
            <person name="Putonti C."/>
            <person name="De-Souza M.T."/>
        </authorList>
    </citation>
    <scope>NUCLEOTIDE SEQUENCE [LARGE SCALE GENOMIC DNA]</scope>
    <source>
        <strain evidence="10 11">SDF0037</strain>
    </source>
</reference>
<feature type="domain" description="Response regulatory" evidence="8">
    <location>
        <begin position="3"/>
        <end position="117"/>
    </location>
</feature>
<accession>A0A544UEG0</accession>
<evidence type="ECO:0000256" key="1">
    <source>
        <dbReference type="ARBA" id="ARBA00022553"/>
    </source>
</evidence>
<dbReference type="EMBL" id="SADV01000012">
    <property type="protein sequence ID" value="TQR30872.1"/>
    <property type="molecule type" value="Genomic_DNA"/>
</dbReference>
<dbReference type="Proteomes" id="UP000317944">
    <property type="component" value="Unassembled WGS sequence"/>
</dbReference>
<sequence>MNKILLVEDDEALGLAIEFSLRNEDYEVIRATSVKEAKSQFNDNIFDLAILDINLPDGNGYDLCLHFKKQNHATAIIFLTALDEEANVVMGLDIGGDDYITKPFRVRELMSRVKVQLRKQARLEEVSMILISENIKVDMNQVKVYKNQGIVPLTTLEYKLLLTFMKNAHKLLERDEILLKITEEDDVFFGENTLSVYIMRLREKIEDDPKNPQFIITKRGLGYHWDKDVNRE</sequence>
<keyword evidence="4 7" id="KW-0238">DNA-binding</keyword>
<evidence type="ECO:0000256" key="3">
    <source>
        <dbReference type="ARBA" id="ARBA00023015"/>
    </source>
</evidence>
<keyword evidence="2" id="KW-0902">Two-component regulatory system</keyword>
<dbReference type="GO" id="GO:0005829">
    <property type="term" value="C:cytosol"/>
    <property type="evidence" value="ECO:0007669"/>
    <property type="project" value="TreeGrafter"/>
</dbReference>
<evidence type="ECO:0000256" key="7">
    <source>
        <dbReference type="PROSITE-ProRule" id="PRU01091"/>
    </source>
</evidence>
<gene>
    <name evidence="10" type="ORF">C7Y47_15090</name>
</gene>
<dbReference type="PROSITE" id="PS51755">
    <property type="entry name" value="OMPR_PHOB"/>
    <property type="match status" value="1"/>
</dbReference>
<evidence type="ECO:0000256" key="4">
    <source>
        <dbReference type="ARBA" id="ARBA00023125"/>
    </source>
</evidence>
<feature type="DNA-binding region" description="OmpR/PhoB-type" evidence="7">
    <location>
        <begin position="126"/>
        <end position="227"/>
    </location>
</feature>
<dbReference type="GO" id="GO:0000976">
    <property type="term" value="F:transcription cis-regulatory region binding"/>
    <property type="evidence" value="ECO:0007669"/>
    <property type="project" value="TreeGrafter"/>
</dbReference>
<dbReference type="PANTHER" id="PTHR48111">
    <property type="entry name" value="REGULATOR OF RPOS"/>
    <property type="match status" value="1"/>
</dbReference>
<evidence type="ECO:0000313" key="10">
    <source>
        <dbReference type="EMBL" id="TQR30872.1"/>
    </source>
</evidence>
<evidence type="ECO:0000256" key="6">
    <source>
        <dbReference type="PROSITE-ProRule" id="PRU00169"/>
    </source>
</evidence>
<dbReference type="GO" id="GO:0032993">
    <property type="term" value="C:protein-DNA complex"/>
    <property type="evidence" value="ECO:0007669"/>
    <property type="project" value="TreeGrafter"/>
</dbReference>
<feature type="domain" description="OmpR/PhoB-type" evidence="9">
    <location>
        <begin position="126"/>
        <end position="227"/>
    </location>
</feature>
<dbReference type="PANTHER" id="PTHR48111:SF73">
    <property type="entry name" value="ALKALINE PHOSPHATASE SYNTHESIS TRANSCRIPTIONAL REGULATORY PROTEIN PHOP"/>
    <property type="match status" value="1"/>
</dbReference>
<dbReference type="CDD" id="cd00383">
    <property type="entry name" value="trans_reg_C"/>
    <property type="match status" value="1"/>
</dbReference>
<name>A0A544UEG0_LYSSH</name>
<dbReference type="RefSeq" id="WP_142509522.1">
    <property type="nucleotide sequence ID" value="NZ_SADV01000012.1"/>
</dbReference>
<dbReference type="InterPro" id="IPR001789">
    <property type="entry name" value="Sig_transdc_resp-reg_receiver"/>
</dbReference>
<evidence type="ECO:0000256" key="2">
    <source>
        <dbReference type="ARBA" id="ARBA00023012"/>
    </source>
</evidence>
<dbReference type="GO" id="GO:0006355">
    <property type="term" value="P:regulation of DNA-templated transcription"/>
    <property type="evidence" value="ECO:0007669"/>
    <property type="project" value="InterPro"/>
</dbReference>
<dbReference type="Gene3D" id="6.10.250.690">
    <property type="match status" value="1"/>
</dbReference>
<feature type="modified residue" description="4-aspartylphosphate" evidence="6">
    <location>
        <position position="52"/>
    </location>
</feature>
<dbReference type="InterPro" id="IPR036388">
    <property type="entry name" value="WH-like_DNA-bd_sf"/>
</dbReference>
<dbReference type="Pfam" id="PF00072">
    <property type="entry name" value="Response_reg"/>
    <property type="match status" value="1"/>
</dbReference>
<dbReference type="SUPFAM" id="SSF52172">
    <property type="entry name" value="CheY-like"/>
    <property type="match status" value="1"/>
</dbReference>
<keyword evidence="1 6" id="KW-0597">Phosphoprotein</keyword>
<dbReference type="GO" id="GO:0000156">
    <property type="term" value="F:phosphorelay response regulator activity"/>
    <property type="evidence" value="ECO:0007669"/>
    <property type="project" value="TreeGrafter"/>
</dbReference>
<dbReference type="InterPro" id="IPR011006">
    <property type="entry name" value="CheY-like_superfamily"/>
</dbReference>
<dbReference type="CDD" id="cd17574">
    <property type="entry name" value="REC_OmpR"/>
    <property type="match status" value="1"/>
</dbReference>
<dbReference type="InterPro" id="IPR001867">
    <property type="entry name" value="OmpR/PhoB-type_DNA-bd"/>
</dbReference>
<dbReference type="Gene3D" id="3.40.50.2300">
    <property type="match status" value="1"/>
</dbReference>
<proteinExistence type="predicted"/>
<protein>
    <submittedName>
        <fullName evidence="10">Response regulator transcription factor</fullName>
    </submittedName>
</protein>
<dbReference type="SMART" id="SM00862">
    <property type="entry name" value="Trans_reg_C"/>
    <property type="match status" value="1"/>
</dbReference>
<dbReference type="OrthoDB" id="9790442at2"/>